<dbReference type="AlphaFoldDB" id="A0A403T6J2"/>
<comment type="caution">
    <text evidence="1">The sequence shown here is derived from an EMBL/GenBank/DDBJ whole genome shotgun (WGS) entry which is preliminary data.</text>
</comment>
<sequence>MTQIIRYNRRYSYMKIKFMDTARQAPDMERMKDFRQAGQLWSQALFVARNDVNAEYCRLRADFCLSSMFTRNTQQ</sequence>
<gene>
    <name evidence="1" type="ORF">D9O31_23650</name>
</gene>
<name>A0A403T6J2_SALER</name>
<proteinExistence type="predicted"/>
<accession>A0A403T6J2</accession>
<evidence type="ECO:0000313" key="1">
    <source>
        <dbReference type="EMBL" id="MMS79415.1"/>
    </source>
</evidence>
<dbReference type="InterPro" id="IPR047666">
    <property type="entry name" value="ANR_neg_reg"/>
</dbReference>
<protein>
    <submittedName>
        <fullName evidence="1">ANR family transcriptional regulator</fullName>
    </submittedName>
</protein>
<dbReference type="Proteomes" id="UP000839526">
    <property type="component" value="Unassembled WGS sequence"/>
</dbReference>
<dbReference type="NCBIfam" id="NF033650">
    <property type="entry name" value="ANR_neg_reg"/>
    <property type="match status" value="1"/>
</dbReference>
<organism evidence="1">
    <name type="scientific">Salmonella enterica</name>
    <name type="common">Salmonella choleraesuis</name>
    <dbReference type="NCBI Taxonomy" id="28901"/>
    <lineage>
        <taxon>Bacteria</taxon>
        <taxon>Pseudomonadati</taxon>
        <taxon>Pseudomonadota</taxon>
        <taxon>Gammaproteobacteria</taxon>
        <taxon>Enterobacterales</taxon>
        <taxon>Enterobacteriaceae</taxon>
        <taxon>Salmonella</taxon>
    </lineage>
</organism>
<dbReference type="EMBL" id="RWAH01000037">
    <property type="protein sequence ID" value="MMS79415.1"/>
    <property type="molecule type" value="Genomic_DNA"/>
</dbReference>
<reference evidence="1" key="1">
    <citation type="submission" date="2018-10" db="EMBL/GenBank/DDBJ databases">
        <authorList>
            <consortium name="PulseNet: The National Subtyping Network for Foodborne Disease Surveillance"/>
            <person name="Tarr C.L."/>
            <person name="Trees E."/>
            <person name="Katz L.S."/>
            <person name="Carleton-Romer H.A."/>
            <person name="Stroika S."/>
            <person name="Kucerova Z."/>
            <person name="Roache K.F."/>
            <person name="Sabol A.L."/>
            <person name="Besser J."/>
            <person name="Gerner-Smidt P."/>
        </authorList>
    </citation>
    <scope>NUCLEOTIDE SEQUENCE [LARGE SCALE GENOMIC DNA]</scope>
    <source>
        <strain evidence="1">PNUSAS052121</strain>
    </source>
</reference>